<gene>
    <name evidence="1" type="ORF">I5M32_07885</name>
</gene>
<sequence>MSSNNKSYNNLPEMLNAAQVMGKFQNIHNLIRKDYMQLLDLTESYKEVQVNFDALYRASLRSLFSLIEADISGLNTLDGYSGFDDRKHSLIFKFKKTYKQIAKTWNKEEIQQRYFSAKIEALIALKQMRDELVHPKDETHIHSASLESFEKLKSVFKDYDDFVNDLMNNFFVSVSIPINWNSI</sequence>
<evidence type="ECO:0008006" key="3">
    <source>
        <dbReference type="Google" id="ProtNLM"/>
    </source>
</evidence>
<proteinExistence type="predicted"/>
<comment type="caution">
    <text evidence="1">The sequence shown here is derived from an EMBL/GenBank/DDBJ whole genome shotgun (WGS) entry which is preliminary data.</text>
</comment>
<dbReference type="EMBL" id="JAEHFY010000009">
    <property type="protein sequence ID" value="MBK0382878.1"/>
    <property type="molecule type" value="Genomic_DNA"/>
</dbReference>
<reference evidence="1 2" key="1">
    <citation type="submission" date="2020-12" db="EMBL/GenBank/DDBJ databases">
        <title>Bacterial novel species Pedobacter sp. SD-b isolated from soil.</title>
        <authorList>
            <person name="Jung H.-Y."/>
        </authorList>
    </citation>
    <scope>NUCLEOTIDE SEQUENCE [LARGE SCALE GENOMIC DNA]</scope>
    <source>
        <strain evidence="1 2">SD-b</strain>
    </source>
</reference>
<keyword evidence="2" id="KW-1185">Reference proteome</keyword>
<protein>
    <recommendedName>
        <fullName evidence="3">RiboL-PSP-HEPN domain-containing protein</fullName>
    </recommendedName>
</protein>
<name>A0ABS1BJ17_9SPHI</name>
<evidence type="ECO:0000313" key="2">
    <source>
        <dbReference type="Proteomes" id="UP000660024"/>
    </source>
</evidence>
<evidence type="ECO:0000313" key="1">
    <source>
        <dbReference type="EMBL" id="MBK0382878.1"/>
    </source>
</evidence>
<accession>A0ABS1BJ17</accession>
<dbReference type="Proteomes" id="UP000660024">
    <property type="component" value="Unassembled WGS sequence"/>
</dbReference>
<organism evidence="1 2">
    <name type="scientific">Pedobacter segetis</name>
    <dbReference type="NCBI Taxonomy" id="2793069"/>
    <lineage>
        <taxon>Bacteria</taxon>
        <taxon>Pseudomonadati</taxon>
        <taxon>Bacteroidota</taxon>
        <taxon>Sphingobacteriia</taxon>
        <taxon>Sphingobacteriales</taxon>
        <taxon>Sphingobacteriaceae</taxon>
        <taxon>Pedobacter</taxon>
    </lineage>
</organism>
<dbReference type="RefSeq" id="WP_200585663.1">
    <property type="nucleotide sequence ID" value="NZ_JAEHFY010000009.1"/>
</dbReference>